<evidence type="ECO:0000256" key="6">
    <source>
        <dbReference type="ARBA" id="ARBA00023163"/>
    </source>
</evidence>
<evidence type="ECO:0000256" key="3">
    <source>
        <dbReference type="ARBA" id="ARBA00023015"/>
    </source>
</evidence>
<comment type="subcellular location">
    <subcellularLocation>
        <location evidence="1">Cytoplasm</location>
    </subcellularLocation>
</comment>
<evidence type="ECO:0000256" key="5">
    <source>
        <dbReference type="ARBA" id="ARBA00023159"/>
    </source>
</evidence>
<keyword evidence="2" id="KW-0963">Cytoplasm</keyword>
<dbReference type="InterPro" id="IPR002059">
    <property type="entry name" value="CSP_DNA-bd"/>
</dbReference>
<dbReference type="PIRSF" id="PIRSF002599">
    <property type="entry name" value="Cold_shock_A"/>
    <property type="match status" value="1"/>
</dbReference>
<evidence type="ECO:0000256" key="4">
    <source>
        <dbReference type="ARBA" id="ARBA00023125"/>
    </source>
</evidence>
<organism evidence="8 9">
    <name type="scientific">Candidatus Scatoplasma merdavium</name>
    <dbReference type="NCBI Taxonomy" id="2840932"/>
    <lineage>
        <taxon>Bacteria</taxon>
        <taxon>Bacillati</taxon>
        <taxon>Bacillota</taxon>
        <taxon>Bacilli</taxon>
        <taxon>Bacillales</taxon>
        <taxon>Candidatus Scatoplasma</taxon>
    </lineage>
</organism>
<dbReference type="SMART" id="SM00357">
    <property type="entry name" value="CSP"/>
    <property type="match status" value="1"/>
</dbReference>
<evidence type="ECO:0000313" key="9">
    <source>
        <dbReference type="Proteomes" id="UP000823629"/>
    </source>
</evidence>
<reference evidence="8" key="1">
    <citation type="submission" date="2020-10" db="EMBL/GenBank/DDBJ databases">
        <authorList>
            <person name="Gilroy R."/>
        </authorList>
    </citation>
    <scope>NUCLEOTIDE SEQUENCE</scope>
    <source>
        <strain evidence="8">1748</strain>
    </source>
</reference>
<gene>
    <name evidence="8" type="ORF">IAC78_00565</name>
</gene>
<dbReference type="PANTHER" id="PTHR46565:SF20">
    <property type="entry name" value="COLD SHOCK DOMAIN-CONTAINING PROTEIN 4"/>
    <property type="match status" value="1"/>
</dbReference>
<protein>
    <submittedName>
        <fullName evidence="8">Cold shock domain-containing protein</fullName>
    </submittedName>
</protein>
<dbReference type="InterPro" id="IPR012156">
    <property type="entry name" value="Cold_shock_CspA"/>
</dbReference>
<dbReference type="Gene3D" id="2.40.50.140">
    <property type="entry name" value="Nucleic acid-binding proteins"/>
    <property type="match status" value="1"/>
</dbReference>
<keyword evidence="4" id="KW-0238">DNA-binding</keyword>
<dbReference type="EMBL" id="JADING010000014">
    <property type="protein sequence ID" value="MBO8413963.1"/>
    <property type="molecule type" value="Genomic_DNA"/>
</dbReference>
<dbReference type="AlphaFoldDB" id="A0A9D9GQF4"/>
<accession>A0A9D9GQF4</accession>
<comment type="caution">
    <text evidence="8">The sequence shown here is derived from an EMBL/GenBank/DDBJ whole genome shotgun (WGS) entry which is preliminary data.</text>
</comment>
<reference evidence="8" key="2">
    <citation type="journal article" date="2021" name="PeerJ">
        <title>Extensive microbial diversity within the chicken gut microbiome revealed by metagenomics and culture.</title>
        <authorList>
            <person name="Gilroy R."/>
            <person name="Ravi A."/>
            <person name="Getino M."/>
            <person name="Pursley I."/>
            <person name="Horton D.L."/>
            <person name="Alikhan N.F."/>
            <person name="Baker D."/>
            <person name="Gharbi K."/>
            <person name="Hall N."/>
            <person name="Watson M."/>
            <person name="Adriaenssens E.M."/>
            <person name="Foster-Nyarko E."/>
            <person name="Jarju S."/>
            <person name="Secka A."/>
            <person name="Antonio M."/>
            <person name="Oren A."/>
            <person name="Chaudhuri R.R."/>
            <person name="La Ragione R."/>
            <person name="Hildebrand F."/>
            <person name="Pallen M.J."/>
        </authorList>
    </citation>
    <scope>NUCLEOTIDE SEQUENCE</scope>
    <source>
        <strain evidence="8">1748</strain>
    </source>
</reference>
<name>A0A9D9GQF4_9BACL</name>
<evidence type="ECO:0000259" key="7">
    <source>
        <dbReference type="PROSITE" id="PS51857"/>
    </source>
</evidence>
<dbReference type="GO" id="GO:0003677">
    <property type="term" value="F:DNA binding"/>
    <property type="evidence" value="ECO:0007669"/>
    <property type="project" value="UniProtKB-KW"/>
</dbReference>
<dbReference type="InterPro" id="IPR011129">
    <property type="entry name" value="CSD"/>
</dbReference>
<dbReference type="Proteomes" id="UP000823629">
    <property type="component" value="Unassembled WGS sequence"/>
</dbReference>
<dbReference type="PROSITE" id="PS51857">
    <property type="entry name" value="CSD_2"/>
    <property type="match status" value="1"/>
</dbReference>
<keyword evidence="6" id="KW-0804">Transcription</keyword>
<evidence type="ECO:0000256" key="1">
    <source>
        <dbReference type="ARBA" id="ARBA00004496"/>
    </source>
</evidence>
<proteinExistence type="predicted"/>
<feature type="domain" description="CSD" evidence="7">
    <location>
        <begin position="6"/>
        <end position="70"/>
    </location>
</feature>
<sequence>MSKGLFMTGKVKMFNKEKGWGFITGEDGKDYFFHYSALVMDGYKTANAGDKVEYEVTNSERGLRASSVKVVEPVEVKNA</sequence>
<dbReference type="PANTHER" id="PTHR46565">
    <property type="entry name" value="COLD SHOCK DOMAIN PROTEIN 2"/>
    <property type="match status" value="1"/>
</dbReference>
<evidence type="ECO:0000256" key="2">
    <source>
        <dbReference type="ARBA" id="ARBA00022490"/>
    </source>
</evidence>
<dbReference type="PRINTS" id="PR00050">
    <property type="entry name" value="COLDSHOCK"/>
</dbReference>
<dbReference type="SUPFAM" id="SSF50249">
    <property type="entry name" value="Nucleic acid-binding proteins"/>
    <property type="match status" value="1"/>
</dbReference>
<keyword evidence="3" id="KW-0805">Transcription regulation</keyword>
<dbReference type="Pfam" id="PF00313">
    <property type="entry name" value="CSD"/>
    <property type="match status" value="1"/>
</dbReference>
<evidence type="ECO:0000313" key="8">
    <source>
        <dbReference type="EMBL" id="MBO8413963.1"/>
    </source>
</evidence>
<dbReference type="InterPro" id="IPR012340">
    <property type="entry name" value="NA-bd_OB-fold"/>
</dbReference>
<dbReference type="GO" id="GO:0005737">
    <property type="term" value="C:cytoplasm"/>
    <property type="evidence" value="ECO:0007669"/>
    <property type="project" value="UniProtKB-SubCell"/>
</dbReference>
<keyword evidence="5" id="KW-0010">Activator</keyword>